<dbReference type="EMBL" id="OX597822">
    <property type="protein sequence ID" value="CAI9728066.1"/>
    <property type="molecule type" value="Genomic_DNA"/>
</dbReference>
<organism evidence="1 2">
    <name type="scientific">Octopus vulgaris</name>
    <name type="common">Common octopus</name>
    <dbReference type="NCBI Taxonomy" id="6645"/>
    <lineage>
        <taxon>Eukaryota</taxon>
        <taxon>Metazoa</taxon>
        <taxon>Spiralia</taxon>
        <taxon>Lophotrochozoa</taxon>
        <taxon>Mollusca</taxon>
        <taxon>Cephalopoda</taxon>
        <taxon>Coleoidea</taxon>
        <taxon>Octopodiformes</taxon>
        <taxon>Octopoda</taxon>
        <taxon>Incirrata</taxon>
        <taxon>Octopodidae</taxon>
        <taxon>Octopus</taxon>
    </lineage>
</organism>
<sequence>MEKTSKNELKLRSSSVENFKKEIAKIQVKEKIVGDLLETSLRKIMKNDREVIVKDILKGLQIVISVDVSAFVVVIVLVDVGGSECYGGGASCSSMIKIKDIQNITWCTRIRAYTLLAKCPNSRVVEPYGSTDSTAAWMLRQR</sequence>
<protein>
    <submittedName>
        <fullName evidence="1">Uncharacterized protein</fullName>
    </submittedName>
</protein>
<evidence type="ECO:0000313" key="1">
    <source>
        <dbReference type="EMBL" id="CAI9728066.1"/>
    </source>
</evidence>
<keyword evidence="2" id="KW-1185">Reference proteome</keyword>
<gene>
    <name evidence="1" type="ORF">OCTVUL_1B011642</name>
</gene>
<evidence type="ECO:0000313" key="2">
    <source>
        <dbReference type="Proteomes" id="UP001162480"/>
    </source>
</evidence>
<dbReference type="Proteomes" id="UP001162480">
    <property type="component" value="Chromosome 9"/>
</dbReference>
<dbReference type="AlphaFoldDB" id="A0AA36B6I1"/>
<proteinExistence type="predicted"/>
<accession>A0AA36B6I1</accession>
<reference evidence="1" key="1">
    <citation type="submission" date="2023-08" db="EMBL/GenBank/DDBJ databases">
        <authorList>
            <person name="Alioto T."/>
            <person name="Alioto T."/>
            <person name="Gomez Garrido J."/>
        </authorList>
    </citation>
    <scope>NUCLEOTIDE SEQUENCE</scope>
</reference>
<name>A0AA36B6I1_OCTVU</name>